<dbReference type="RefSeq" id="WP_148734684.1">
    <property type="nucleotide sequence ID" value="NZ_VSSB01000002.1"/>
</dbReference>
<evidence type="ECO:0000313" key="4">
    <source>
        <dbReference type="Proteomes" id="UP000325243"/>
    </source>
</evidence>
<evidence type="ECO:0000256" key="1">
    <source>
        <dbReference type="SAM" id="MobiDB-lite"/>
    </source>
</evidence>
<comment type="caution">
    <text evidence="3">The sequence shown here is derived from an EMBL/GenBank/DDBJ whole genome shotgun (WGS) entry which is preliminary data.</text>
</comment>
<dbReference type="AlphaFoldDB" id="A0A5S4UYB6"/>
<dbReference type="PANTHER" id="PTHR46825">
    <property type="entry name" value="D-ALANYL-D-ALANINE-CARBOXYPEPTIDASE/ENDOPEPTIDASE AMPH"/>
    <property type="match status" value="1"/>
</dbReference>
<evidence type="ECO:0000313" key="3">
    <source>
        <dbReference type="EMBL" id="TYL50583.1"/>
    </source>
</evidence>
<name>A0A5S4UYB6_9MICO</name>
<dbReference type="InterPro" id="IPR001466">
    <property type="entry name" value="Beta-lactam-related"/>
</dbReference>
<accession>A0A5S4UYB6</accession>
<dbReference type="EMBL" id="VSSB01000002">
    <property type="protein sequence ID" value="TYL50583.1"/>
    <property type="molecule type" value="Genomic_DNA"/>
</dbReference>
<protein>
    <submittedName>
        <fullName evidence="3">Beta-lactamase family protein</fullName>
    </submittedName>
</protein>
<feature type="domain" description="Beta-lactamase-related" evidence="2">
    <location>
        <begin position="12"/>
        <end position="369"/>
    </location>
</feature>
<dbReference type="InterPro" id="IPR050491">
    <property type="entry name" value="AmpC-like"/>
</dbReference>
<sequence>MPIAAETASAVADLFERRVREERAPGSAWAVFDRDGVVAAGGTGAARLGDASTGVAPLGDPRPSGAASDAVASDADTLFRVASCTKSFTAAALLLLRDRDALDLDAPVRSFVPEFEPEVPGGIAAPVSVRMLMTMSGGLPTDDPWADREESMTRDAFRRTLAGGIRCATVPGTTFEYSNLGYALLGQVIEAASGVGYVEFVERELIAPLGIDARFEAPPGETPAAAIGYRPGPDGWVALPFTGPGVFSAIGGVFASARSLAAWAGWLASAWRGDESGPLSAASRRELQQLHRVAPPRTPAPDDPGPAPPVHGYGYGLVVEHDARFGAVVSHSGGYPGFSAHMRWHAASGLGVVALENATYAKVSRGAEAALERMLLDADAVAPVRPAPEPWAETLRTAQGLSLLAVEWSDAAADALLATNAALDVPYAERRAAIESAWAAVGGPVAEDAGLEDVTCDSPDHLVWFLRGAAGRLRLETRMTPLVGGRAQTFAVAAEGADPRG</sequence>
<keyword evidence="4" id="KW-1185">Reference proteome</keyword>
<gene>
    <name evidence="3" type="ORF">FYC51_15485</name>
</gene>
<evidence type="ECO:0000259" key="2">
    <source>
        <dbReference type="Pfam" id="PF00144"/>
    </source>
</evidence>
<dbReference type="PANTHER" id="PTHR46825:SF9">
    <property type="entry name" value="BETA-LACTAMASE-RELATED DOMAIN-CONTAINING PROTEIN"/>
    <property type="match status" value="1"/>
</dbReference>
<dbReference type="InterPro" id="IPR012338">
    <property type="entry name" value="Beta-lactam/transpept-like"/>
</dbReference>
<feature type="region of interest" description="Disordered" evidence="1">
    <location>
        <begin position="49"/>
        <end position="69"/>
    </location>
</feature>
<dbReference type="SUPFAM" id="SSF56601">
    <property type="entry name" value="beta-lactamase/transpeptidase-like"/>
    <property type="match status" value="1"/>
</dbReference>
<dbReference type="Gene3D" id="3.40.710.10">
    <property type="entry name" value="DD-peptidase/beta-lactamase superfamily"/>
    <property type="match status" value="1"/>
</dbReference>
<proteinExistence type="predicted"/>
<dbReference type="Proteomes" id="UP000325243">
    <property type="component" value="Unassembled WGS sequence"/>
</dbReference>
<reference evidence="3 4" key="1">
    <citation type="submission" date="2019-08" db="EMBL/GenBank/DDBJ databases">
        <authorList>
            <person name="Hu J."/>
        </authorList>
    </citation>
    <scope>NUCLEOTIDE SEQUENCE [LARGE SCALE GENOMIC DNA]</scope>
    <source>
        <strain evidence="3 4">NEAU-184</strain>
    </source>
</reference>
<organism evidence="3 4">
    <name type="scientific">Agromyces mariniharenae</name>
    <dbReference type="NCBI Taxonomy" id="2604423"/>
    <lineage>
        <taxon>Bacteria</taxon>
        <taxon>Bacillati</taxon>
        <taxon>Actinomycetota</taxon>
        <taxon>Actinomycetes</taxon>
        <taxon>Micrococcales</taxon>
        <taxon>Microbacteriaceae</taxon>
        <taxon>Agromyces</taxon>
    </lineage>
</organism>
<dbReference type="Pfam" id="PF00144">
    <property type="entry name" value="Beta-lactamase"/>
    <property type="match status" value="1"/>
</dbReference>